<keyword evidence="3" id="KW-1185">Reference proteome</keyword>
<feature type="transmembrane region" description="Helical" evidence="1">
    <location>
        <begin position="129"/>
        <end position="153"/>
    </location>
</feature>
<evidence type="ECO:0000313" key="3">
    <source>
        <dbReference type="Proteomes" id="UP000192578"/>
    </source>
</evidence>
<keyword evidence="1" id="KW-0812">Transmembrane</keyword>
<protein>
    <recommendedName>
        <fullName evidence="4">Receptor ligand binding region domain-containing protein</fullName>
    </recommendedName>
</protein>
<evidence type="ECO:0000256" key="1">
    <source>
        <dbReference type="SAM" id="Phobius"/>
    </source>
</evidence>
<gene>
    <name evidence="2" type="ORF">BV898_07732</name>
</gene>
<organism evidence="2 3">
    <name type="scientific">Hypsibius exemplaris</name>
    <name type="common">Freshwater tardigrade</name>
    <dbReference type="NCBI Taxonomy" id="2072580"/>
    <lineage>
        <taxon>Eukaryota</taxon>
        <taxon>Metazoa</taxon>
        <taxon>Ecdysozoa</taxon>
        <taxon>Tardigrada</taxon>
        <taxon>Eutardigrada</taxon>
        <taxon>Parachela</taxon>
        <taxon>Hypsibioidea</taxon>
        <taxon>Hypsibiidae</taxon>
        <taxon>Hypsibius</taxon>
    </lineage>
</organism>
<keyword evidence="1" id="KW-1133">Transmembrane helix</keyword>
<keyword evidence="1" id="KW-0472">Membrane</keyword>
<dbReference type="EMBL" id="MTYJ01000052">
    <property type="protein sequence ID" value="OQV18144.1"/>
    <property type="molecule type" value="Genomic_DNA"/>
</dbReference>
<proteinExistence type="predicted"/>
<evidence type="ECO:0008006" key="4">
    <source>
        <dbReference type="Google" id="ProtNLM"/>
    </source>
</evidence>
<comment type="caution">
    <text evidence="2">The sequence shown here is derived from an EMBL/GenBank/DDBJ whole genome shotgun (WGS) entry which is preliminary data.</text>
</comment>
<dbReference type="AlphaFoldDB" id="A0A1W0WSG9"/>
<sequence length="195" mass="21590">MQFPLFVASSYAAVVVVSQVADQLRRQEPPFDFSNGAALARQFLSRTFETRIGNVTFDELGQRIPQVLVGYYDSTTDNFKPFLTYPSPSGDFEGLQNQQPIPWPGPWPVPSVPFCGFQGLGCMLSGYDYTIPTVAGSVAVVAMIIILTTSIAWRLRPSFWETWWFLNSALLSRGKPLPDGSTVRHHQSEAAPGRA</sequence>
<reference evidence="3" key="1">
    <citation type="submission" date="2017-01" db="EMBL/GenBank/DDBJ databases">
        <title>Comparative genomics of anhydrobiosis in the tardigrade Hypsibius dujardini.</title>
        <authorList>
            <person name="Yoshida Y."/>
            <person name="Koutsovoulos G."/>
            <person name="Laetsch D."/>
            <person name="Stevens L."/>
            <person name="Kumar S."/>
            <person name="Horikawa D."/>
            <person name="Ishino K."/>
            <person name="Komine S."/>
            <person name="Tomita M."/>
            <person name="Blaxter M."/>
            <person name="Arakawa K."/>
        </authorList>
    </citation>
    <scope>NUCLEOTIDE SEQUENCE [LARGE SCALE GENOMIC DNA]</scope>
    <source>
        <strain evidence="3">Z151</strain>
    </source>
</reference>
<evidence type="ECO:0000313" key="2">
    <source>
        <dbReference type="EMBL" id="OQV18144.1"/>
    </source>
</evidence>
<name>A0A1W0WSG9_HYPEX</name>
<dbReference type="Gene3D" id="3.40.50.2300">
    <property type="match status" value="1"/>
</dbReference>
<dbReference type="Proteomes" id="UP000192578">
    <property type="component" value="Unassembled WGS sequence"/>
</dbReference>
<dbReference type="InterPro" id="IPR028082">
    <property type="entry name" value="Peripla_BP_I"/>
</dbReference>
<accession>A0A1W0WSG9</accession>
<dbReference type="SUPFAM" id="SSF53822">
    <property type="entry name" value="Periplasmic binding protein-like I"/>
    <property type="match status" value="1"/>
</dbReference>